<dbReference type="OrthoDB" id="3692582at2"/>
<dbReference type="InterPro" id="IPR004401">
    <property type="entry name" value="YbaB/EbfC"/>
</dbReference>
<dbReference type="STRING" id="95161.SAMN05660874_05405"/>
<dbReference type="GO" id="GO:0003677">
    <property type="term" value="F:DNA binding"/>
    <property type="evidence" value="ECO:0007669"/>
    <property type="project" value="UniProtKB-KW"/>
</dbReference>
<proteinExistence type="predicted"/>
<dbReference type="Proteomes" id="UP000198852">
    <property type="component" value="Unassembled WGS sequence"/>
</dbReference>
<feature type="region of interest" description="Disordered" evidence="1">
    <location>
        <begin position="112"/>
        <end position="143"/>
    </location>
</feature>
<accession>A0A1I6UYW7</accession>
<dbReference type="SUPFAM" id="SSF82607">
    <property type="entry name" value="YbaB-like"/>
    <property type="match status" value="1"/>
</dbReference>
<evidence type="ECO:0000256" key="1">
    <source>
        <dbReference type="SAM" id="MobiDB-lite"/>
    </source>
</evidence>
<organism evidence="2 3">
    <name type="scientific">Saccharopolyspora flava</name>
    <dbReference type="NCBI Taxonomy" id="95161"/>
    <lineage>
        <taxon>Bacteria</taxon>
        <taxon>Bacillati</taxon>
        <taxon>Actinomycetota</taxon>
        <taxon>Actinomycetes</taxon>
        <taxon>Pseudonocardiales</taxon>
        <taxon>Pseudonocardiaceae</taxon>
        <taxon>Saccharopolyspora</taxon>
    </lineage>
</organism>
<gene>
    <name evidence="2" type="ORF">SAMN05660874_05405</name>
</gene>
<keyword evidence="2" id="KW-0238">DNA-binding</keyword>
<dbReference type="Gene3D" id="3.30.1310.10">
    <property type="entry name" value="Nucleoid-associated protein YbaB-like domain"/>
    <property type="match status" value="1"/>
</dbReference>
<dbReference type="AlphaFoldDB" id="A0A1I6UYW7"/>
<name>A0A1I6UYW7_9PSEU</name>
<evidence type="ECO:0000313" key="2">
    <source>
        <dbReference type="EMBL" id="SFT06650.1"/>
    </source>
</evidence>
<sequence length="143" mass="15561">MSGPAERIQEMLRDFEEQAAKAAQLQSAVQDMQGTATSDDRSVTVSVAPSGALLDLQLAPNAMRKQAHELQQQIMDAVRRATESAANQMNEAVAPILGDRMSQFQEAFNAQTAVVKPREEHQSRPPTSSADEDDDFGSGSFLR</sequence>
<reference evidence="3" key="1">
    <citation type="submission" date="2016-10" db="EMBL/GenBank/DDBJ databases">
        <authorList>
            <person name="Varghese N."/>
            <person name="Submissions S."/>
        </authorList>
    </citation>
    <scope>NUCLEOTIDE SEQUENCE [LARGE SCALE GENOMIC DNA]</scope>
    <source>
        <strain evidence="3">DSM 44771</strain>
    </source>
</reference>
<dbReference type="EMBL" id="FOZX01000014">
    <property type="protein sequence ID" value="SFT06650.1"/>
    <property type="molecule type" value="Genomic_DNA"/>
</dbReference>
<keyword evidence="3" id="KW-1185">Reference proteome</keyword>
<protein>
    <submittedName>
        <fullName evidence="2">YbaB/EbfC DNA-binding family protein</fullName>
    </submittedName>
</protein>
<dbReference type="InterPro" id="IPR036894">
    <property type="entry name" value="YbaB-like_sf"/>
</dbReference>
<dbReference type="Pfam" id="PF02575">
    <property type="entry name" value="YbaB_DNA_bd"/>
    <property type="match status" value="1"/>
</dbReference>
<evidence type="ECO:0000313" key="3">
    <source>
        <dbReference type="Proteomes" id="UP000198852"/>
    </source>
</evidence>